<dbReference type="Proteomes" id="UP001177023">
    <property type="component" value="Unassembled WGS sequence"/>
</dbReference>
<keyword evidence="3" id="KW-1185">Reference proteome</keyword>
<sequence length="229" mass="25982">MPTIYASGTLAKKLYINLQEPTGRFPAAGHFQADNLVVRCGKTHIMSKASMVEWVKECVADPNNPEIDVFLLDHWTGFLDHELFNSALPDGVEIEIINIPAGTTGIVQPLDLYFFCPVKAMIKRIHAYVITQSIDFTIFKRDHILMVISQVYWTICSPVFTEFLKYCWFRGGYLDTHPLPFETPNQFSLNPANCSIGCKTCGEDGLIKCAYCYEVICFDCFFVKLHRCA</sequence>
<gene>
    <name evidence="2" type="ORF">MSPICULIGERA_LOCUS7717</name>
</gene>
<dbReference type="InterPro" id="IPR007350">
    <property type="entry name" value="Transposase_Tc5_C"/>
</dbReference>
<comment type="caution">
    <text evidence="2">The sequence shown here is derived from an EMBL/GenBank/DDBJ whole genome shotgun (WGS) entry which is preliminary data.</text>
</comment>
<organism evidence="2 3">
    <name type="scientific">Mesorhabditis spiculigera</name>
    <dbReference type="NCBI Taxonomy" id="96644"/>
    <lineage>
        <taxon>Eukaryota</taxon>
        <taxon>Metazoa</taxon>
        <taxon>Ecdysozoa</taxon>
        <taxon>Nematoda</taxon>
        <taxon>Chromadorea</taxon>
        <taxon>Rhabditida</taxon>
        <taxon>Rhabditina</taxon>
        <taxon>Rhabditomorpha</taxon>
        <taxon>Rhabditoidea</taxon>
        <taxon>Rhabditidae</taxon>
        <taxon>Mesorhabditinae</taxon>
        <taxon>Mesorhabditis</taxon>
    </lineage>
</organism>
<dbReference type="EMBL" id="CATQJA010001986">
    <property type="protein sequence ID" value="CAJ0569228.1"/>
    <property type="molecule type" value="Genomic_DNA"/>
</dbReference>
<name>A0AA36FYA0_9BILA</name>
<reference evidence="2" key="1">
    <citation type="submission" date="2023-06" db="EMBL/GenBank/DDBJ databases">
        <authorList>
            <person name="Delattre M."/>
        </authorList>
    </citation>
    <scope>NUCLEOTIDE SEQUENCE</scope>
    <source>
        <strain evidence="2">AF72</strain>
    </source>
</reference>
<dbReference type="AlphaFoldDB" id="A0AA36FYA0"/>
<feature type="domain" description="Transposase Tc5 C-terminal" evidence="1">
    <location>
        <begin position="168"/>
        <end position="228"/>
    </location>
</feature>
<dbReference type="Pfam" id="PF04236">
    <property type="entry name" value="Transp_Tc5_C"/>
    <property type="match status" value="1"/>
</dbReference>
<evidence type="ECO:0000313" key="3">
    <source>
        <dbReference type="Proteomes" id="UP001177023"/>
    </source>
</evidence>
<evidence type="ECO:0000313" key="2">
    <source>
        <dbReference type="EMBL" id="CAJ0569228.1"/>
    </source>
</evidence>
<proteinExistence type="predicted"/>
<evidence type="ECO:0000259" key="1">
    <source>
        <dbReference type="Pfam" id="PF04236"/>
    </source>
</evidence>
<feature type="non-terminal residue" evidence="2">
    <location>
        <position position="229"/>
    </location>
</feature>
<protein>
    <recommendedName>
        <fullName evidence="1">Transposase Tc5 C-terminal domain-containing protein</fullName>
    </recommendedName>
</protein>
<accession>A0AA36FYA0</accession>